<feature type="compositionally biased region" description="Polar residues" evidence="1">
    <location>
        <begin position="375"/>
        <end position="399"/>
    </location>
</feature>
<proteinExistence type="predicted"/>
<reference evidence="2 3" key="1">
    <citation type="submission" date="2017-12" db="EMBL/GenBank/DDBJ databases">
        <title>Comparative genomics of Botrytis spp.</title>
        <authorList>
            <person name="Valero-Jimenez C.A."/>
            <person name="Tapia P."/>
            <person name="Veloso J."/>
            <person name="Silva-Moreno E."/>
            <person name="Staats M."/>
            <person name="Valdes J.H."/>
            <person name="Van Kan J.A.L."/>
        </authorList>
    </citation>
    <scope>NUCLEOTIDE SEQUENCE [LARGE SCALE GENOMIC DNA]</scope>
    <source>
        <strain evidence="2 3">Bh0001</strain>
    </source>
</reference>
<evidence type="ECO:0000256" key="1">
    <source>
        <dbReference type="SAM" id="MobiDB-lite"/>
    </source>
</evidence>
<dbReference type="Proteomes" id="UP000297814">
    <property type="component" value="Unassembled WGS sequence"/>
</dbReference>
<name>A0A4Z1G951_9HELO</name>
<gene>
    <name evidence="2" type="ORF">BHYA_0369g00070</name>
</gene>
<keyword evidence="3" id="KW-1185">Reference proteome</keyword>
<evidence type="ECO:0000313" key="2">
    <source>
        <dbReference type="EMBL" id="TGO32000.1"/>
    </source>
</evidence>
<dbReference type="EMBL" id="PQXK01000368">
    <property type="protein sequence ID" value="TGO32000.1"/>
    <property type="molecule type" value="Genomic_DNA"/>
</dbReference>
<feature type="compositionally biased region" description="Basic and acidic residues" evidence="1">
    <location>
        <begin position="176"/>
        <end position="194"/>
    </location>
</feature>
<sequence length="483" mass="56015">MSRQSSANHNSRPASTYQSVNQQLSTPHSREPNNESVTGTSDLYRSSNDYGRVRESRNVFGKYLSSRGRQERKENKEFANSLQEKDRVFAENRRKELEGKHRDEEMRRRKRSERISREEDKVQEERRALAIERNGGWYQHDLEREEEMRPQREISRTIAASPPSQRLQKKRQMANRTEEERSQWDKSREEERARQRNRLKREHRIQEGEILRENYRYREGERPGECLERGFDVQGKDFQRWALGLTYRPNDYPVVPLCDRVGSRPSIPLPRQRPSGPQIHRPAPPPLPPPSQSSQPPRLPRPPQPHQTPQSPQSAPPRRRCRPAPSSHYNTNPPPRIKIEHIASPPPRRSRYHHNPDPPEPRSSSRGRSYPPTSKHSLTKSNIAQHNKNRHSFLNNNPAATKDSRSKHNENKNPSINPPIAKKHSKPKPKDKKFISRTSRIKTSGRVRVKDCVQVGAVVGRAGADVGRVLWNVVTTVALAIED</sequence>
<feature type="compositionally biased region" description="Basic and acidic residues" evidence="1">
    <location>
        <begin position="68"/>
        <end position="130"/>
    </location>
</feature>
<feature type="compositionally biased region" description="Basic and acidic residues" evidence="1">
    <location>
        <begin position="140"/>
        <end position="155"/>
    </location>
</feature>
<evidence type="ECO:0000313" key="3">
    <source>
        <dbReference type="Proteomes" id="UP000297814"/>
    </source>
</evidence>
<feature type="compositionally biased region" description="Pro residues" evidence="1">
    <location>
        <begin position="282"/>
        <end position="306"/>
    </location>
</feature>
<comment type="caution">
    <text evidence="2">The sequence shown here is derived from an EMBL/GenBank/DDBJ whole genome shotgun (WGS) entry which is preliminary data.</text>
</comment>
<feature type="region of interest" description="Disordered" evidence="1">
    <location>
        <begin position="249"/>
        <end position="434"/>
    </location>
</feature>
<feature type="compositionally biased region" description="Polar residues" evidence="1">
    <location>
        <begin position="1"/>
        <end position="27"/>
    </location>
</feature>
<feature type="compositionally biased region" description="Low complexity" evidence="1">
    <location>
        <begin position="362"/>
        <end position="374"/>
    </location>
</feature>
<dbReference type="AlphaFoldDB" id="A0A4Z1G951"/>
<feature type="compositionally biased region" description="Basic and acidic residues" evidence="1">
    <location>
        <begin position="204"/>
        <end position="233"/>
    </location>
</feature>
<feature type="compositionally biased region" description="Basic residues" evidence="1">
    <location>
        <begin position="421"/>
        <end position="431"/>
    </location>
</feature>
<protein>
    <submittedName>
        <fullName evidence="2">Uncharacterized protein</fullName>
    </submittedName>
</protein>
<organism evidence="2 3">
    <name type="scientific">Botrytis hyacinthi</name>
    <dbReference type="NCBI Taxonomy" id="278943"/>
    <lineage>
        <taxon>Eukaryota</taxon>
        <taxon>Fungi</taxon>
        <taxon>Dikarya</taxon>
        <taxon>Ascomycota</taxon>
        <taxon>Pezizomycotina</taxon>
        <taxon>Leotiomycetes</taxon>
        <taxon>Helotiales</taxon>
        <taxon>Sclerotiniaceae</taxon>
        <taxon>Botrytis</taxon>
    </lineage>
</organism>
<feature type="compositionally biased region" description="Basic and acidic residues" evidence="1">
    <location>
        <begin position="402"/>
        <end position="411"/>
    </location>
</feature>
<feature type="region of interest" description="Disordered" evidence="1">
    <location>
        <begin position="1"/>
        <end position="233"/>
    </location>
</feature>
<feature type="compositionally biased region" description="Polar residues" evidence="1">
    <location>
        <begin position="34"/>
        <end position="49"/>
    </location>
</feature>
<accession>A0A4Z1G951</accession>